<keyword evidence="11" id="KW-1185">Reference proteome</keyword>
<reference evidence="10" key="2">
    <citation type="journal article" date="2024" name="Plant">
        <title>Genomic evolution and insights into agronomic trait innovations of Sesamum species.</title>
        <authorList>
            <person name="Miao H."/>
            <person name="Wang L."/>
            <person name="Qu L."/>
            <person name="Liu H."/>
            <person name="Sun Y."/>
            <person name="Le M."/>
            <person name="Wang Q."/>
            <person name="Wei S."/>
            <person name="Zheng Y."/>
            <person name="Lin W."/>
            <person name="Duan Y."/>
            <person name="Cao H."/>
            <person name="Xiong S."/>
            <person name="Wang X."/>
            <person name="Wei L."/>
            <person name="Li C."/>
            <person name="Ma Q."/>
            <person name="Ju M."/>
            <person name="Zhao R."/>
            <person name="Li G."/>
            <person name="Mu C."/>
            <person name="Tian Q."/>
            <person name="Mei H."/>
            <person name="Zhang T."/>
            <person name="Gao T."/>
            <person name="Zhang H."/>
        </authorList>
    </citation>
    <scope>NUCLEOTIDE SEQUENCE</scope>
    <source>
        <strain evidence="10">3651</strain>
    </source>
</reference>
<reference evidence="10" key="1">
    <citation type="submission" date="2020-06" db="EMBL/GenBank/DDBJ databases">
        <authorList>
            <person name="Li T."/>
            <person name="Hu X."/>
            <person name="Zhang T."/>
            <person name="Song X."/>
            <person name="Zhang H."/>
            <person name="Dai N."/>
            <person name="Sheng W."/>
            <person name="Hou X."/>
            <person name="Wei L."/>
        </authorList>
    </citation>
    <scope>NUCLEOTIDE SEQUENCE</scope>
    <source>
        <strain evidence="10">3651</strain>
        <tissue evidence="10">Leaf</tissue>
    </source>
</reference>
<feature type="chain" id="PRO_5042167385" evidence="7">
    <location>
        <begin position="20"/>
        <end position="401"/>
    </location>
</feature>
<dbReference type="Gene3D" id="1.20.5.4130">
    <property type="match status" value="1"/>
</dbReference>
<keyword evidence="2" id="KW-0433">Leucine-rich repeat</keyword>
<dbReference type="GO" id="GO:0006952">
    <property type="term" value="P:defense response"/>
    <property type="evidence" value="ECO:0007669"/>
    <property type="project" value="UniProtKB-KW"/>
</dbReference>
<dbReference type="AlphaFoldDB" id="A0AAE2C9D0"/>
<proteinExistence type="inferred from homology"/>
<dbReference type="InterPro" id="IPR041118">
    <property type="entry name" value="Rx_N"/>
</dbReference>
<gene>
    <name evidence="10" type="ORF">Salat_2795000</name>
</gene>
<evidence type="ECO:0000256" key="6">
    <source>
        <dbReference type="ARBA" id="ARBA00022840"/>
    </source>
</evidence>
<dbReference type="Gene3D" id="3.40.50.300">
    <property type="entry name" value="P-loop containing nucleotide triphosphate hydrolases"/>
    <property type="match status" value="1"/>
</dbReference>
<dbReference type="Gene3D" id="1.10.8.430">
    <property type="entry name" value="Helical domain of apoptotic protease-activating factors"/>
    <property type="match status" value="1"/>
</dbReference>
<keyword evidence="6" id="KW-0067">ATP-binding</keyword>
<dbReference type="FunFam" id="3.40.50.300:FF:001091">
    <property type="entry name" value="Probable disease resistance protein At1g61300"/>
    <property type="match status" value="1"/>
</dbReference>
<accession>A0AAE2C9D0</accession>
<dbReference type="Pfam" id="PF18052">
    <property type="entry name" value="Rx_N"/>
    <property type="match status" value="1"/>
</dbReference>
<dbReference type="PRINTS" id="PR00364">
    <property type="entry name" value="DISEASERSIST"/>
</dbReference>
<dbReference type="Proteomes" id="UP001293254">
    <property type="component" value="Unassembled WGS sequence"/>
</dbReference>
<evidence type="ECO:0000256" key="1">
    <source>
        <dbReference type="ARBA" id="ARBA00008894"/>
    </source>
</evidence>
<dbReference type="SUPFAM" id="SSF52540">
    <property type="entry name" value="P-loop containing nucleoside triphosphate hydrolases"/>
    <property type="match status" value="1"/>
</dbReference>
<name>A0AAE2C9D0_9LAMI</name>
<keyword evidence="5" id="KW-0611">Plant defense</keyword>
<dbReference type="PANTHER" id="PTHR36766:SF45">
    <property type="entry name" value="NB-ARC DOMAIN-CONTAINING PROTEIN"/>
    <property type="match status" value="1"/>
</dbReference>
<dbReference type="InterPro" id="IPR002182">
    <property type="entry name" value="NB-ARC"/>
</dbReference>
<dbReference type="InterPro" id="IPR027417">
    <property type="entry name" value="P-loop_NTPase"/>
</dbReference>
<comment type="similarity">
    <text evidence="1">Belongs to the disease resistance NB-LRR family.</text>
</comment>
<evidence type="ECO:0000259" key="8">
    <source>
        <dbReference type="Pfam" id="PF00931"/>
    </source>
</evidence>
<feature type="domain" description="Disease resistance N-terminal" evidence="9">
    <location>
        <begin position="4"/>
        <end position="84"/>
    </location>
</feature>
<evidence type="ECO:0000313" key="11">
    <source>
        <dbReference type="Proteomes" id="UP001293254"/>
    </source>
</evidence>
<dbReference type="InterPro" id="IPR042197">
    <property type="entry name" value="Apaf_helical"/>
</dbReference>
<evidence type="ECO:0000256" key="3">
    <source>
        <dbReference type="ARBA" id="ARBA00022737"/>
    </source>
</evidence>
<keyword evidence="7" id="KW-0732">Signal</keyword>
<evidence type="ECO:0000256" key="2">
    <source>
        <dbReference type="ARBA" id="ARBA00022614"/>
    </source>
</evidence>
<organism evidence="10 11">
    <name type="scientific">Sesamum alatum</name>
    <dbReference type="NCBI Taxonomy" id="300844"/>
    <lineage>
        <taxon>Eukaryota</taxon>
        <taxon>Viridiplantae</taxon>
        <taxon>Streptophyta</taxon>
        <taxon>Embryophyta</taxon>
        <taxon>Tracheophyta</taxon>
        <taxon>Spermatophyta</taxon>
        <taxon>Magnoliopsida</taxon>
        <taxon>eudicotyledons</taxon>
        <taxon>Gunneridae</taxon>
        <taxon>Pentapetalae</taxon>
        <taxon>asterids</taxon>
        <taxon>lamiids</taxon>
        <taxon>Lamiales</taxon>
        <taxon>Pedaliaceae</taxon>
        <taxon>Sesamum</taxon>
    </lineage>
</organism>
<dbReference type="Pfam" id="PF00931">
    <property type="entry name" value="NB-ARC"/>
    <property type="match status" value="1"/>
</dbReference>
<evidence type="ECO:0000313" key="10">
    <source>
        <dbReference type="EMBL" id="KAK4413822.1"/>
    </source>
</evidence>
<evidence type="ECO:0000259" key="9">
    <source>
        <dbReference type="Pfam" id="PF18052"/>
    </source>
</evidence>
<dbReference type="GO" id="GO:0043531">
    <property type="term" value="F:ADP binding"/>
    <property type="evidence" value="ECO:0007669"/>
    <property type="project" value="InterPro"/>
</dbReference>
<comment type="caution">
    <text evidence="10">The sequence shown here is derived from an EMBL/GenBank/DDBJ whole genome shotgun (WGS) entry which is preliminary data.</text>
</comment>
<evidence type="ECO:0000256" key="4">
    <source>
        <dbReference type="ARBA" id="ARBA00022741"/>
    </source>
</evidence>
<evidence type="ECO:0000256" key="5">
    <source>
        <dbReference type="ARBA" id="ARBA00022821"/>
    </source>
</evidence>
<feature type="signal peptide" evidence="7">
    <location>
        <begin position="1"/>
        <end position="19"/>
    </location>
</feature>
<dbReference type="EMBL" id="JACGWO010000012">
    <property type="protein sequence ID" value="KAK4413822.1"/>
    <property type="molecule type" value="Genomic_DNA"/>
</dbReference>
<protein>
    <submittedName>
        <fullName evidence="10">Disease resistance protein RGA3</fullName>
    </submittedName>
</protein>
<keyword evidence="3" id="KW-0677">Repeat</keyword>
<keyword evidence="4" id="KW-0547">Nucleotide-binding</keyword>
<evidence type="ECO:0000256" key="7">
    <source>
        <dbReference type="SAM" id="SignalP"/>
    </source>
</evidence>
<dbReference type="PANTHER" id="PTHR36766">
    <property type="entry name" value="PLANT BROAD-SPECTRUM MILDEW RESISTANCE PROTEIN RPW8"/>
    <property type="match status" value="1"/>
</dbReference>
<sequence length="401" mass="46062">MSVFAVLEILALLIEKEVSLVVKSKEEIQNISSRFKQIQEVLQDAERRGVTDTSVRTWLEKLQELSYEVDDVLDEWQIKNLQLEIQVSEENDHVDAPLGEKVCRFIQSLCLCFKHVVDRHSIDEKLDLIMEEKDKYNFLASGSENLGESKRVETTSFVDESSVYGRESDKERLLSKLLSEGEENNIKIVSLMGPGGVGKTTLAQSVYNEPEINKHFDLRSWICVSDPFDEWRIARAILGEGERTDRDTLQSLLKRVHDFLSKRKFIIVLDDVWTEDRSKWEPLRSCLKGLPGSRVLVTTRSERVARVMGSHEIQWLGYLSEEDCWSILSQVAFAGRMKEERNKLEGVGRMIATKCKGLPLAARSMGSMLSFRNSLREWEDVLGSPLWMLEEVAEEVFRVLN</sequence>
<dbReference type="GO" id="GO:0005524">
    <property type="term" value="F:ATP binding"/>
    <property type="evidence" value="ECO:0007669"/>
    <property type="project" value="UniProtKB-KW"/>
</dbReference>
<feature type="domain" description="NB-ARC" evidence="8">
    <location>
        <begin position="167"/>
        <end position="336"/>
    </location>
</feature>